<dbReference type="InterPro" id="IPR040434">
    <property type="entry name" value="TSAP1"/>
</dbReference>
<evidence type="ECO:0008006" key="10">
    <source>
        <dbReference type="Google" id="ProtNLM"/>
    </source>
</evidence>
<evidence type="ECO:0000256" key="6">
    <source>
        <dbReference type="ARBA" id="ARBA00022917"/>
    </source>
</evidence>
<evidence type="ECO:0000256" key="2">
    <source>
        <dbReference type="ARBA" id="ARBA00004496"/>
    </source>
</evidence>
<proteinExistence type="predicted"/>
<protein>
    <recommendedName>
        <fullName evidence="10">RRM domain-containing protein</fullName>
    </recommendedName>
</protein>
<evidence type="ECO:0000256" key="7">
    <source>
        <dbReference type="ARBA" id="ARBA00023242"/>
    </source>
</evidence>
<dbReference type="PANTHER" id="PTHR37457">
    <property type="entry name" value="TRNA SELENOCYSTEINE 1-ASSOCIATED PROTEIN 1-RELATED"/>
    <property type="match status" value="1"/>
</dbReference>
<dbReference type="SUPFAM" id="SSF54928">
    <property type="entry name" value="RNA-binding domain, RBD"/>
    <property type="match status" value="1"/>
</dbReference>
<accession>A0AAV2K2K1</accession>
<sequence>MSTLWMGNLEPYMDEKFIIRGFATMGETVLNVRIIRHKMTGQKPTRLCRLKRTPSLAVDKRFLISSHTYQS</sequence>
<organism evidence="8 9">
    <name type="scientific">Knipowitschia caucasica</name>
    <name type="common">Caucasian dwarf goby</name>
    <name type="synonym">Pomatoschistus caucasicus</name>
    <dbReference type="NCBI Taxonomy" id="637954"/>
    <lineage>
        <taxon>Eukaryota</taxon>
        <taxon>Metazoa</taxon>
        <taxon>Chordata</taxon>
        <taxon>Craniata</taxon>
        <taxon>Vertebrata</taxon>
        <taxon>Euteleostomi</taxon>
        <taxon>Actinopterygii</taxon>
        <taxon>Neopterygii</taxon>
        <taxon>Teleostei</taxon>
        <taxon>Neoteleostei</taxon>
        <taxon>Acanthomorphata</taxon>
        <taxon>Gobiaria</taxon>
        <taxon>Gobiiformes</taxon>
        <taxon>Gobioidei</taxon>
        <taxon>Gobiidae</taxon>
        <taxon>Gobiinae</taxon>
        <taxon>Knipowitschia</taxon>
    </lineage>
</organism>
<dbReference type="PANTHER" id="PTHR37457:SF2">
    <property type="entry name" value="TRNA SELENOCYSTEINE 1-ASSOCIATED PROTEIN 1"/>
    <property type="match status" value="1"/>
</dbReference>
<evidence type="ECO:0000256" key="4">
    <source>
        <dbReference type="ARBA" id="ARBA00022737"/>
    </source>
</evidence>
<keyword evidence="4" id="KW-0677">Repeat</keyword>
<comment type="subcellular location">
    <subcellularLocation>
        <location evidence="2">Cytoplasm</location>
    </subcellularLocation>
    <subcellularLocation>
        <location evidence="1">Nucleus</location>
    </subcellularLocation>
</comment>
<keyword evidence="7" id="KW-0539">Nucleus</keyword>
<dbReference type="EMBL" id="OZ035838">
    <property type="protein sequence ID" value="CAL1584128.1"/>
    <property type="molecule type" value="Genomic_DNA"/>
</dbReference>
<evidence type="ECO:0000256" key="1">
    <source>
        <dbReference type="ARBA" id="ARBA00004123"/>
    </source>
</evidence>
<evidence type="ECO:0000313" key="9">
    <source>
        <dbReference type="Proteomes" id="UP001497482"/>
    </source>
</evidence>
<keyword evidence="9" id="KW-1185">Reference proteome</keyword>
<gene>
    <name evidence="8" type="ORF">KC01_LOCUS14505</name>
</gene>
<dbReference type="Gene3D" id="3.30.70.330">
    <property type="match status" value="1"/>
</dbReference>
<reference evidence="8 9" key="1">
    <citation type="submission" date="2024-04" db="EMBL/GenBank/DDBJ databases">
        <authorList>
            <person name="Waldvogel A.-M."/>
            <person name="Schoenle A."/>
        </authorList>
    </citation>
    <scope>NUCLEOTIDE SEQUENCE [LARGE SCALE GENOMIC DNA]</scope>
</reference>
<dbReference type="Proteomes" id="UP001497482">
    <property type="component" value="Chromosome 16"/>
</dbReference>
<dbReference type="GO" id="GO:0001514">
    <property type="term" value="P:selenocysteine incorporation"/>
    <property type="evidence" value="ECO:0007669"/>
    <property type="project" value="TreeGrafter"/>
</dbReference>
<keyword evidence="5" id="KW-0694">RNA-binding</keyword>
<keyword evidence="6" id="KW-0648">Protein biosynthesis</keyword>
<dbReference type="InterPro" id="IPR012677">
    <property type="entry name" value="Nucleotide-bd_a/b_plait_sf"/>
</dbReference>
<dbReference type="InterPro" id="IPR035979">
    <property type="entry name" value="RBD_domain_sf"/>
</dbReference>
<evidence type="ECO:0000313" key="8">
    <source>
        <dbReference type="EMBL" id="CAL1584128.1"/>
    </source>
</evidence>
<evidence type="ECO:0000256" key="3">
    <source>
        <dbReference type="ARBA" id="ARBA00022490"/>
    </source>
</evidence>
<name>A0AAV2K2K1_KNICA</name>
<dbReference type="GO" id="GO:0005634">
    <property type="term" value="C:nucleus"/>
    <property type="evidence" value="ECO:0007669"/>
    <property type="project" value="UniProtKB-SubCell"/>
</dbReference>
<dbReference type="AlphaFoldDB" id="A0AAV2K2K1"/>
<dbReference type="GO" id="GO:0005737">
    <property type="term" value="C:cytoplasm"/>
    <property type="evidence" value="ECO:0007669"/>
    <property type="project" value="UniProtKB-SubCell"/>
</dbReference>
<dbReference type="GO" id="GO:0000049">
    <property type="term" value="F:tRNA binding"/>
    <property type="evidence" value="ECO:0007669"/>
    <property type="project" value="TreeGrafter"/>
</dbReference>
<evidence type="ECO:0000256" key="5">
    <source>
        <dbReference type="ARBA" id="ARBA00022884"/>
    </source>
</evidence>
<keyword evidence="3" id="KW-0963">Cytoplasm</keyword>